<gene>
    <name evidence="9" type="ORF">C1I95_03995</name>
</gene>
<feature type="domain" description="Major facilitator superfamily (MFS) profile" evidence="8">
    <location>
        <begin position="8"/>
        <end position="390"/>
    </location>
</feature>
<evidence type="ECO:0000256" key="6">
    <source>
        <dbReference type="SAM" id="MobiDB-lite"/>
    </source>
</evidence>
<feature type="transmembrane region" description="Helical" evidence="7">
    <location>
        <begin position="141"/>
        <end position="158"/>
    </location>
</feature>
<dbReference type="Proteomes" id="UP000248924">
    <property type="component" value="Unassembled WGS sequence"/>
</dbReference>
<dbReference type="RefSeq" id="WP_111212393.1">
    <property type="nucleotide sequence ID" value="NZ_POTY01000013.1"/>
</dbReference>
<keyword evidence="5 7" id="KW-0472">Membrane</keyword>
<feature type="transmembrane region" description="Helical" evidence="7">
    <location>
        <begin position="279"/>
        <end position="308"/>
    </location>
</feature>
<dbReference type="OrthoDB" id="4325822at2"/>
<comment type="caution">
    <text evidence="9">The sequence shown here is derived from an EMBL/GenBank/DDBJ whole genome shotgun (WGS) entry which is preliminary data.</text>
</comment>
<dbReference type="InterPro" id="IPR036259">
    <property type="entry name" value="MFS_trans_sf"/>
</dbReference>
<evidence type="ECO:0000256" key="4">
    <source>
        <dbReference type="ARBA" id="ARBA00022989"/>
    </source>
</evidence>
<keyword evidence="3 7" id="KW-0812">Transmembrane</keyword>
<keyword evidence="2" id="KW-1003">Cell membrane</keyword>
<feature type="transmembrane region" description="Helical" evidence="7">
    <location>
        <begin position="358"/>
        <end position="383"/>
    </location>
</feature>
<reference evidence="9 10" key="1">
    <citation type="submission" date="2018-01" db="EMBL/GenBank/DDBJ databases">
        <title>Draft genome sequence of Jishengella sp. NA12.</title>
        <authorList>
            <person name="Sahin N."/>
            <person name="Ay H."/>
            <person name="Saygin H."/>
        </authorList>
    </citation>
    <scope>NUCLEOTIDE SEQUENCE [LARGE SCALE GENOMIC DNA]</scope>
    <source>
        <strain evidence="9 10">NA12</strain>
    </source>
</reference>
<evidence type="ECO:0000256" key="5">
    <source>
        <dbReference type="ARBA" id="ARBA00023136"/>
    </source>
</evidence>
<dbReference type="AlphaFoldDB" id="A0A2W2FC61"/>
<organism evidence="9 10">
    <name type="scientific">Micromonospora craterilacus</name>
    <dbReference type="NCBI Taxonomy" id="1655439"/>
    <lineage>
        <taxon>Bacteria</taxon>
        <taxon>Bacillati</taxon>
        <taxon>Actinomycetota</taxon>
        <taxon>Actinomycetes</taxon>
        <taxon>Micromonosporales</taxon>
        <taxon>Micromonosporaceae</taxon>
        <taxon>Micromonospora</taxon>
    </lineage>
</organism>
<feature type="transmembrane region" description="Helical" evidence="7">
    <location>
        <begin position="38"/>
        <end position="62"/>
    </location>
</feature>
<evidence type="ECO:0000313" key="9">
    <source>
        <dbReference type="EMBL" id="PZG23040.1"/>
    </source>
</evidence>
<feature type="transmembrane region" description="Helical" evidence="7">
    <location>
        <begin position="248"/>
        <end position="267"/>
    </location>
</feature>
<protein>
    <recommendedName>
        <fullName evidence="8">Major facilitator superfamily (MFS) profile domain-containing protein</fullName>
    </recommendedName>
</protein>
<feature type="transmembrane region" description="Helical" evidence="7">
    <location>
        <begin position="97"/>
        <end position="120"/>
    </location>
</feature>
<accession>A0A2W2FC61</accession>
<evidence type="ECO:0000256" key="2">
    <source>
        <dbReference type="ARBA" id="ARBA00022475"/>
    </source>
</evidence>
<dbReference type="PANTHER" id="PTHR23513">
    <property type="entry name" value="INTEGRAL MEMBRANE EFFLUX PROTEIN-RELATED"/>
    <property type="match status" value="1"/>
</dbReference>
<keyword evidence="4 7" id="KW-1133">Transmembrane helix</keyword>
<evidence type="ECO:0000259" key="8">
    <source>
        <dbReference type="PROSITE" id="PS50850"/>
    </source>
</evidence>
<evidence type="ECO:0000256" key="7">
    <source>
        <dbReference type="SAM" id="Phobius"/>
    </source>
</evidence>
<evidence type="ECO:0000256" key="3">
    <source>
        <dbReference type="ARBA" id="ARBA00022692"/>
    </source>
</evidence>
<dbReference type="GO" id="GO:0005886">
    <property type="term" value="C:plasma membrane"/>
    <property type="evidence" value="ECO:0007669"/>
    <property type="project" value="UniProtKB-SubCell"/>
</dbReference>
<dbReference type="PROSITE" id="PS50850">
    <property type="entry name" value="MFS"/>
    <property type="match status" value="1"/>
</dbReference>
<sequence length="420" mass="41967">MSGRGGPALTAVALAYAVSSMGDQIALVALTLRFYEHGASGILISALVVAGVLPVVVIGPLAAPLIDRMESRRLIMVATLAQALVVVVIALTDHVAVTLVLVAALGAGLAIVSPALLLLVPAITGEERVAHGYGRMEAFRAVGNAVGPALAGVLVAAFGSRVALLADAGTFVLTAVVLAVVAVRREPVPAARPRWSQQVREGVTVLGRNRLLATAISALAAAVVFTATMGVARVFFAREDLGTTNIGYGLVVTAHAVGMVAASVLLAPRVPVAAQPRVLAGAGLLMGLALTVVATIPVLAVALVGFVLTGVANAMQSLAIRNLVHAEVPAEVRGRAFASASAVLNGANLSGTALGGPAVVLLGGATSLLVAGLGTVLATLAAAPALLSRRSAAAATQDPGLSSPRAAQPKDRTQAAGDRR</sequence>
<dbReference type="InterPro" id="IPR011701">
    <property type="entry name" value="MFS"/>
</dbReference>
<dbReference type="EMBL" id="POTY01000013">
    <property type="protein sequence ID" value="PZG23040.1"/>
    <property type="molecule type" value="Genomic_DNA"/>
</dbReference>
<proteinExistence type="predicted"/>
<feature type="transmembrane region" description="Helical" evidence="7">
    <location>
        <begin position="211"/>
        <end position="236"/>
    </location>
</feature>
<evidence type="ECO:0000313" key="10">
    <source>
        <dbReference type="Proteomes" id="UP000248924"/>
    </source>
</evidence>
<dbReference type="PANTHER" id="PTHR23513:SF6">
    <property type="entry name" value="MAJOR FACILITATOR SUPERFAMILY ASSOCIATED DOMAIN-CONTAINING PROTEIN"/>
    <property type="match status" value="1"/>
</dbReference>
<dbReference type="Pfam" id="PF07690">
    <property type="entry name" value="MFS_1"/>
    <property type="match status" value="1"/>
</dbReference>
<dbReference type="CDD" id="cd06173">
    <property type="entry name" value="MFS_MefA_like"/>
    <property type="match status" value="1"/>
</dbReference>
<evidence type="ECO:0000256" key="1">
    <source>
        <dbReference type="ARBA" id="ARBA00004651"/>
    </source>
</evidence>
<dbReference type="InterPro" id="IPR020846">
    <property type="entry name" value="MFS_dom"/>
</dbReference>
<keyword evidence="10" id="KW-1185">Reference proteome</keyword>
<dbReference type="SUPFAM" id="SSF103473">
    <property type="entry name" value="MFS general substrate transporter"/>
    <property type="match status" value="1"/>
</dbReference>
<feature type="transmembrane region" description="Helical" evidence="7">
    <location>
        <begin position="164"/>
        <end position="183"/>
    </location>
</feature>
<name>A0A2W2FC61_9ACTN</name>
<dbReference type="GO" id="GO:0022857">
    <property type="term" value="F:transmembrane transporter activity"/>
    <property type="evidence" value="ECO:0007669"/>
    <property type="project" value="InterPro"/>
</dbReference>
<feature type="region of interest" description="Disordered" evidence="6">
    <location>
        <begin position="394"/>
        <end position="420"/>
    </location>
</feature>
<feature type="compositionally biased region" description="Basic and acidic residues" evidence="6">
    <location>
        <begin position="408"/>
        <end position="420"/>
    </location>
</feature>
<dbReference type="Gene3D" id="1.20.1250.20">
    <property type="entry name" value="MFS general substrate transporter like domains"/>
    <property type="match status" value="1"/>
</dbReference>
<feature type="transmembrane region" description="Helical" evidence="7">
    <location>
        <begin position="74"/>
        <end position="91"/>
    </location>
</feature>
<comment type="subcellular location">
    <subcellularLocation>
        <location evidence="1">Cell membrane</location>
        <topology evidence="1">Multi-pass membrane protein</topology>
    </subcellularLocation>
</comment>